<evidence type="ECO:0000259" key="9">
    <source>
        <dbReference type="PROSITE" id="PS50166"/>
    </source>
</evidence>
<dbReference type="Proteomes" id="UP001150062">
    <property type="component" value="Unassembled WGS sequence"/>
</dbReference>
<evidence type="ECO:0000256" key="5">
    <source>
        <dbReference type="ARBA" id="ARBA00022927"/>
    </source>
</evidence>
<dbReference type="PANTHER" id="PTHR10997">
    <property type="entry name" value="IMPORTIN-7, 8, 11"/>
    <property type="match status" value="1"/>
</dbReference>
<reference evidence="10" key="1">
    <citation type="submission" date="2022-08" db="EMBL/GenBank/DDBJ databases">
        <title>Novel sulfate-reducing endosymbionts in the free-living metamonad Anaeramoeba.</title>
        <authorList>
            <person name="Jerlstrom-Hultqvist J."/>
            <person name="Cepicka I."/>
            <person name="Gallot-Lavallee L."/>
            <person name="Salas-Leiva D."/>
            <person name="Curtis B.A."/>
            <person name="Zahonova K."/>
            <person name="Pipaliya S."/>
            <person name="Dacks J."/>
            <person name="Roger A.J."/>
        </authorList>
    </citation>
    <scope>NUCLEOTIDE SEQUENCE</scope>
    <source>
        <strain evidence="10">Schooner1</strain>
    </source>
</reference>
<organism evidence="10 11">
    <name type="scientific">Anaeramoeba flamelloides</name>
    <dbReference type="NCBI Taxonomy" id="1746091"/>
    <lineage>
        <taxon>Eukaryota</taxon>
        <taxon>Metamonada</taxon>
        <taxon>Anaeramoebidae</taxon>
        <taxon>Anaeramoeba</taxon>
    </lineage>
</organism>
<evidence type="ECO:0000256" key="7">
    <source>
        <dbReference type="SAM" id="Coils"/>
    </source>
</evidence>
<dbReference type="Gene3D" id="1.25.10.10">
    <property type="entry name" value="Leucine-rich Repeat Variant"/>
    <property type="match status" value="1"/>
</dbReference>
<dbReference type="EMBL" id="JAOAOG010000319">
    <property type="protein sequence ID" value="KAJ6229662.1"/>
    <property type="molecule type" value="Genomic_DNA"/>
</dbReference>
<feature type="coiled-coil region" evidence="7">
    <location>
        <begin position="190"/>
        <end position="217"/>
    </location>
</feature>
<dbReference type="PANTHER" id="PTHR10997:SF18">
    <property type="entry name" value="D-IMPORTIN 7_RANBP7"/>
    <property type="match status" value="1"/>
</dbReference>
<evidence type="ECO:0000256" key="6">
    <source>
        <dbReference type="ARBA" id="ARBA00023242"/>
    </source>
</evidence>
<dbReference type="InterPro" id="IPR001494">
    <property type="entry name" value="Importin-beta_N"/>
</dbReference>
<comment type="caution">
    <text evidence="10">The sequence shown here is derived from an EMBL/GenBank/DDBJ whole genome shotgun (WGS) entry which is preliminary data.</text>
</comment>
<evidence type="ECO:0000256" key="3">
    <source>
        <dbReference type="ARBA" id="ARBA00022448"/>
    </source>
</evidence>
<keyword evidence="6" id="KW-0539">Nucleus</keyword>
<keyword evidence="4" id="KW-0963">Cytoplasm</keyword>
<accession>A0ABQ8XAH3</accession>
<dbReference type="InterPro" id="IPR016024">
    <property type="entry name" value="ARM-type_fold"/>
</dbReference>
<comment type="subcellular location">
    <subcellularLocation>
        <location evidence="2">Cytoplasm</location>
    </subcellularLocation>
    <subcellularLocation>
        <location evidence="1">Nucleus</location>
    </subcellularLocation>
</comment>
<keyword evidence="11" id="KW-1185">Reference proteome</keyword>
<proteinExistence type="predicted"/>
<evidence type="ECO:0000256" key="1">
    <source>
        <dbReference type="ARBA" id="ARBA00004123"/>
    </source>
</evidence>
<evidence type="ECO:0000256" key="2">
    <source>
        <dbReference type="ARBA" id="ARBA00004496"/>
    </source>
</evidence>
<evidence type="ECO:0000256" key="4">
    <source>
        <dbReference type="ARBA" id="ARBA00022490"/>
    </source>
</evidence>
<name>A0ABQ8XAH3_9EUKA</name>
<dbReference type="SUPFAM" id="SSF48371">
    <property type="entry name" value="ARM repeat"/>
    <property type="match status" value="1"/>
</dbReference>
<feature type="compositionally biased region" description="Acidic residues" evidence="8">
    <location>
        <begin position="1014"/>
        <end position="1030"/>
    </location>
</feature>
<sequence>MEQLAEIFTNTLSPYREVQIKAEELLEKYSEEEGFFPSLLEFCLIENYQLGIRQASSIYFKHGIKELWTQKGSISEQDRKIILENIFITLTKTPKLIQSQLGEAFYHLVLHNFPKRMKNTFEQTLEYAQSKNPEECYAGLFALRKICLKYEMAISLDRKIYIPILEQSFPILLDMCEQFVEAEKELHNEIKFKNYNQNNLQEEYEEKQNQRKILILLIKTIFKIFLSAIKMLFPKFLMVTDVFKRWIILFCTLLIKNFDFENEKEEEEEEEEEEIHKLIVSCKKWSMQIILRFFEKFNSPQLVKKKFKNFADIFLNNFSKELIDILLNILEIRSKKNKYVSERVLQLIIATLHTCLFFSKTYLLMKPKIELILIDTIFPILCTNSKDQELLEEDPHEFIRIEFMGDEATFLPKIAAQNFLLDLCTARAKGNLEGFIQYLGQIFEEYSNTPNDVDLILKKDGAMKALGILAPKLKTLPDFFEDLELILKNYILPEFNSKYWFLKARACWLFGNYANLPFQEEDIKLLALKNVVDCLIYNIDENQNNNNNEEEKEDEITQQQYIVIKLFAAISLKPLVLTIDNIAKIIDPVITDVIKDLILLISQIGVPEIVSTAHTLIERFGNKIDKYAEELCETFCNSFVTSLENEKEGIISNNLLLQETVVHVADQSLQTIVTLIDALQNEKGILFKLQRIVLPILLQTINEGNHDFLESLLEIAISLTYYSKKINPDFLKIIVNLHEAYTNYAPDSISSITMVLDNLITQCPTFVIENENGKYLELIIDLAKFAISDLRTPVEEIIEACQLLESVIQNLNGLIDPIIPLLLEIVLNRIDTEEKYNSIIIACYGLIGNLLLYNPLITVNYLEENKISDQIFENYYSLIVNKKFKSFHNKKVSILGLSSLFLITKNDLSEGLLKLLPSMFNCILLLIDMSSEQKFQREQLQKKKKLLLDKNENSEQDYVNENDLNQEFELKELSRELNDNEDGINNEDISRLKTLLNKIHVAGGDVLETPLEYQDSEEDEDEVEDEDEEFGNNNNKNNVKLLQQYNSESSDSYDGSEENFDYDSENEDYVDEKIDFTCPIDSIEEIEFFINNCKKNIELMQYIEKNLEQDTIDAWETLLSQQKQEN</sequence>
<keyword evidence="5" id="KW-0653">Protein transport</keyword>
<dbReference type="SMART" id="SM00913">
    <property type="entry name" value="IBN_N"/>
    <property type="match status" value="1"/>
</dbReference>
<evidence type="ECO:0000313" key="10">
    <source>
        <dbReference type="EMBL" id="KAJ6229662.1"/>
    </source>
</evidence>
<keyword evidence="3" id="KW-0813">Transport</keyword>
<gene>
    <name evidence="10" type="ORF">M0813_07620</name>
</gene>
<protein>
    <submittedName>
        <fullName evidence="10">D-importin 7/ranbp7</fullName>
    </submittedName>
</protein>
<keyword evidence="7" id="KW-0175">Coiled coil</keyword>
<evidence type="ECO:0000256" key="8">
    <source>
        <dbReference type="SAM" id="MobiDB-lite"/>
    </source>
</evidence>
<evidence type="ECO:0000313" key="11">
    <source>
        <dbReference type="Proteomes" id="UP001150062"/>
    </source>
</evidence>
<dbReference type="InterPro" id="IPR011989">
    <property type="entry name" value="ARM-like"/>
</dbReference>
<dbReference type="Pfam" id="PF03810">
    <property type="entry name" value="IBN_N"/>
    <property type="match status" value="1"/>
</dbReference>
<dbReference type="PROSITE" id="PS50166">
    <property type="entry name" value="IMPORTIN_B_NT"/>
    <property type="match status" value="1"/>
</dbReference>
<feature type="region of interest" description="Disordered" evidence="8">
    <location>
        <begin position="1007"/>
        <end position="1038"/>
    </location>
</feature>
<feature type="domain" description="Importin N-terminal" evidence="9">
    <location>
        <begin position="22"/>
        <end position="92"/>
    </location>
</feature>